<evidence type="ECO:0000313" key="4">
    <source>
        <dbReference type="EMBL" id="MBE2985556.1"/>
    </source>
</evidence>
<evidence type="ECO:0000259" key="3">
    <source>
        <dbReference type="Pfam" id="PF24801"/>
    </source>
</evidence>
<feature type="domain" description="Tip attachment protein J HDII-ins2" evidence="3">
    <location>
        <begin position="258"/>
        <end position="326"/>
    </location>
</feature>
<accession>A0ABD4JGD3</accession>
<protein>
    <recommendedName>
        <fullName evidence="6">Tip attachment protein J domain-containing protein</fullName>
    </recommendedName>
</protein>
<proteinExistence type="predicted"/>
<dbReference type="PANTHER" id="PTHR36251:SF2">
    <property type="entry name" value="GIFSY-2 PROPHAGE HOST SPECIFICITY PROTEIN J, PHAGE LAMBDA"/>
    <property type="match status" value="1"/>
</dbReference>
<evidence type="ECO:0008006" key="6">
    <source>
        <dbReference type="Google" id="ProtNLM"/>
    </source>
</evidence>
<keyword evidence="1" id="KW-0812">Transmembrane</keyword>
<reference evidence="4 5" key="1">
    <citation type="submission" date="2020-10" db="EMBL/GenBank/DDBJ databases">
        <title>Campylobacter californiensis sp. nov. isolated from cattle and feral swine in California.</title>
        <authorList>
            <person name="Miller W.G."/>
        </authorList>
    </citation>
    <scope>NUCLEOTIDE SEQUENCE [LARGE SCALE GENOMIC DNA]</scope>
    <source>
        <strain evidence="4 5">RM12919</strain>
    </source>
</reference>
<evidence type="ECO:0000313" key="5">
    <source>
        <dbReference type="Proteomes" id="UP001318760"/>
    </source>
</evidence>
<dbReference type="InterPro" id="IPR055385">
    <property type="entry name" value="GpJ_HDII-ins2"/>
</dbReference>
<dbReference type="Pfam" id="PF13550">
    <property type="entry name" value="Phage-tail_3"/>
    <property type="match status" value="1"/>
</dbReference>
<name>A0ABD4JGD3_9BACT</name>
<organism evidence="4 5">
    <name type="scientific">Campylobacter californiensis</name>
    <dbReference type="NCBI Taxonomy" id="1032243"/>
    <lineage>
        <taxon>Bacteria</taxon>
        <taxon>Pseudomonadati</taxon>
        <taxon>Campylobacterota</taxon>
        <taxon>Epsilonproteobacteria</taxon>
        <taxon>Campylobacterales</taxon>
        <taxon>Campylobacteraceae</taxon>
        <taxon>Campylobacter</taxon>
    </lineage>
</organism>
<feature type="transmembrane region" description="Helical" evidence="1">
    <location>
        <begin position="121"/>
        <end position="142"/>
    </location>
</feature>
<dbReference type="InterPro" id="IPR032876">
    <property type="entry name" value="J_dom"/>
</dbReference>
<keyword evidence="1" id="KW-0472">Membrane</keyword>
<feature type="transmembrane region" description="Helical" evidence="1">
    <location>
        <begin position="80"/>
        <end position="101"/>
    </location>
</feature>
<evidence type="ECO:0000259" key="2">
    <source>
        <dbReference type="Pfam" id="PF13550"/>
    </source>
</evidence>
<dbReference type="InterPro" id="IPR053171">
    <property type="entry name" value="Viral_Tip_Attach_Protein"/>
</dbReference>
<comment type="caution">
    <text evidence="4">The sequence shown here is derived from an EMBL/GenBank/DDBJ whole genome shotgun (WGS) entry which is preliminary data.</text>
</comment>
<gene>
    <name evidence="4" type="ORF">CCAL12919_00205</name>
</gene>
<dbReference type="RefSeq" id="WP_336613065.1">
    <property type="nucleotide sequence ID" value="NZ_JADBHS010000001.1"/>
</dbReference>
<feature type="domain" description="Tip attachment protein J" evidence="2">
    <location>
        <begin position="575"/>
        <end position="679"/>
    </location>
</feature>
<sequence>MSKVITYNNVFAPLDRTILTHGNYKNIDEILKELKYDDEIYELVISKNSVIQDGFFEVQDGDIVNIAIVPKGGGGGGKKILGAVAMVALAVVGAGVGAAYGSSVGSALFGGMGLAVETATALGTALIAGGIALAGGLLLNAVMPRANNTLDFNKMDFKNSQAYGWQKATNQAMQSQAIPKVFGTHKITPPLIASYIEAIDDKQYFNALYALNDGEIKGVSDIKINNEPIEHYKSVSYEVRYGKASQELIKHFNDTHYDKPVNKKLPADLSYVVSQTDGNAVTALSVTLAMPRGLWYANDSGGMSQYSIDVTIEYSNDNQNWRALGGRWIKNTLPFDFKKYVYYDGESGHYEFYKDGVSEWDYDEGALLKKVYARYGIDPKTPVYEPSNIISAADTAAIRKTFKVDNLTPDKYYVRAKFNQAPATSSRYGSDCYLEYVTETISDDFIYPKTALLAIRALATDQLNGNAPTITAVVSANSDNPAEVCRQILKDSGVDNSRIMPGFDEWASWCDEKGYKCNIVFDSELSVRKALDTVSLLGRASVIQAGSKFDVIMEKAELVPIQSFMFGMGNILSGTFKQTFLPLVDRANFIEITYYDKNKEYEPSVISVSNSPLENNRVLNKTSVTLVGCIDEAQARSYGRFMLNCNRYLTQTVEFEAHIDSLVCRYGDIVKVSHDIPQYGFSGRLLEDSEDNIITLDRDIEIKDFTSYAIQIKNDTNEIREYLIYEFLSPNKVRADLNGAEYKKYDIYSIGEINKVSKLYRIIKISTGGEFTRHITAIEYNEDVYNDKEFISQADSSNLGLSNLRISESLKFGADKSLETYVNLSWRGNALSYTVIYEAQGVERKTVKTFNSSLEFKAAQGVTYDITIIDAYGDRIESEYKVLGKLYPPESVINLTATETTQDWILSWDYEPPIDFKEFQVFKAGALLGSTQAVSFTTPITDNDAFYEIYAVDTSGVKSKPATLRAQTAALPNVTGVNTYYKNDELYAAWQAAQYLNRAIAYEIRRGSDWANSRLITSVSEPTAPIFTSGEFLIKAKFTTIGGAVIESLEPTRVIIDEAERLDKNVVFYSKEHPDFIGEKEDTVSFDGILSLNSAGLFDNVLSVDDLARFDAPFGFMKNGFYDSGEVCALGAPASCRIVSDLEFSGVNIADNFDLIPNVDELIIFDGFKSENIDVSEFISLSMDGENYGEFKPFINGASYLAQAFKMRLELKTKDKFSSPIIKKWSYKIDVPDIYESGSASSSDGEAVSVSYKANFNAAPKVQITILNANSGDDAVLKNESKDGFEIEIINGGARVAREFNYFVKGY</sequence>
<dbReference type="InterPro" id="IPR013783">
    <property type="entry name" value="Ig-like_fold"/>
</dbReference>
<dbReference type="Gene3D" id="2.60.40.10">
    <property type="entry name" value="Immunoglobulins"/>
    <property type="match status" value="1"/>
</dbReference>
<dbReference type="Proteomes" id="UP001318760">
    <property type="component" value="Unassembled WGS sequence"/>
</dbReference>
<evidence type="ECO:0000256" key="1">
    <source>
        <dbReference type="SAM" id="Phobius"/>
    </source>
</evidence>
<dbReference type="PANTHER" id="PTHR36251">
    <property type="entry name" value="FELS-1 PROPHAGE HOST SPECIFICITY PROTEIN-RELATED"/>
    <property type="match status" value="1"/>
</dbReference>
<dbReference type="Pfam" id="PF24801">
    <property type="entry name" value="FNIII-A_GpJ"/>
    <property type="match status" value="1"/>
</dbReference>
<keyword evidence="1" id="KW-1133">Transmembrane helix</keyword>
<dbReference type="EMBL" id="JADBHS010000001">
    <property type="protein sequence ID" value="MBE2985556.1"/>
    <property type="molecule type" value="Genomic_DNA"/>
</dbReference>